<dbReference type="InterPro" id="IPR018499">
    <property type="entry name" value="Tetraspanin/Peripherin"/>
</dbReference>
<gene>
    <name evidence="6" type="ORF">TTRE_0000240501</name>
</gene>
<dbReference type="OrthoDB" id="438211at2759"/>
<comment type="subcellular location">
    <subcellularLocation>
        <location evidence="1">Membrane</location>
        <topology evidence="1">Multi-pass membrane protein</topology>
    </subcellularLocation>
</comment>
<keyword evidence="4 5" id="KW-0472">Membrane</keyword>
<dbReference type="STRING" id="36087.A0A077Z295"/>
<dbReference type="GO" id="GO:0005886">
    <property type="term" value="C:plasma membrane"/>
    <property type="evidence" value="ECO:0007669"/>
    <property type="project" value="TreeGrafter"/>
</dbReference>
<dbReference type="PANTHER" id="PTHR19282">
    <property type="entry name" value="TETRASPANIN"/>
    <property type="match status" value="1"/>
</dbReference>
<dbReference type="EMBL" id="HG805881">
    <property type="protein sequence ID" value="CDW54136.1"/>
    <property type="molecule type" value="Genomic_DNA"/>
</dbReference>
<protein>
    <submittedName>
        <fullName evidence="6">Tetraspanin family protein</fullName>
    </submittedName>
</protein>
<evidence type="ECO:0000256" key="4">
    <source>
        <dbReference type="ARBA" id="ARBA00023136"/>
    </source>
</evidence>
<proteinExistence type="predicted"/>
<feature type="transmembrane region" description="Helical" evidence="5">
    <location>
        <begin position="60"/>
        <end position="86"/>
    </location>
</feature>
<accession>A0A077Z295</accession>
<keyword evidence="7" id="KW-1185">Reference proteome</keyword>
<evidence type="ECO:0000313" key="6">
    <source>
        <dbReference type="EMBL" id="CDW54136.1"/>
    </source>
</evidence>
<dbReference type="PANTHER" id="PTHR19282:SF477">
    <property type="entry name" value="TETRASPANIN"/>
    <property type="match status" value="1"/>
</dbReference>
<dbReference type="Gene3D" id="1.10.1450.10">
    <property type="entry name" value="Tetraspanin"/>
    <property type="match status" value="1"/>
</dbReference>
<keyword evidence="2 5" id="KW-0812">Transmembrane</keyword>
<evidence type="ECO:0000256" key="1">
    <source>
        <dbReference type="ARBA" id="ARBA00004141"/>
    </source>
</evidence>
<organism evidence="6 7">
    <name type="scientific">Trichuris trichiura</name>
    <name type="common">Whipworm</name>
    <name type="synonym">Trichocephalus trichiurus</name>
    <dbReference type="NCBI Taxonomy" id="36087"/>
    <lineage>
        <taxon>Eukaryota</taxon>
        <taxon>Metazoa</taxon>
        <taxon>Ecdysozoa</taxon>
        <taxon>Nematoda</taxon>
        <taxon>Enoplea</taxon>
        <taxon>Dorylaimia</taxon>
        <taxon>Trichinellida</taxon>
        <taxon>Trichuridae</taxon>
        <taxon>Trichuris</taxon>
    </lineage>
</organism>
<dbReference type="AlphaFoldDB" id="A0A077Z295"/>
<dbReference type="SUPFAM" id="SSF48652">
    <property type="entry name" value="Tetraspanin"/>
    <property type="match status" value="1"/>
</dbReference>
<evidence type="ECO:0000256" key="2">
    <source>
        <dbReference type="ARBA" id="ARBA00022692"/>
    </source>
</evidence>
<dbReference type="Proteomes" id="UP000030665">
    <property type="component" value="Unassembled WGS sequence"/>
</dbReference>
<dbReference type="InterPro" id="IPR008952">
    <property type="entry name" value="Tetraspanin_EC2_sf"/>
</dbReference>
<keyword evidence="3 5" id="KW-1133">Transmembrane helix</keyword>
<reference evidence="6" key="2">
    <citation type="submission" date="2014-03" db="EMBL/GenBank/DDBJ databases">
        <title>The whipworm genome and dual-species transcriptomics of an intimate host-pathogen interaction.</title>
        <authorList>
            <person name="Foth B.J."/>
            <person name="Tsai I.J."/>
            <person name="Reid A.J."/>
            <person name="Bancroft A.J."/>
            <person name="Nichol S."/>
            <person name="Tracey A."/>
            <person name="Holroyd N."/>
            <person name="Cotton J.A."/>
            <person name="Stanley E.J."/>
            <person name="Zarowiecki M."/>
            <person name="Liu J.Z."/>
            <person name="Huckvale T."/>
            <person name="Cooper P.J."/>
            <person name="Grencis R.K."/>
            <person name="Berriman M."/>
        </authorList>
    </citation>
    <scope>NUCLEOTIDE SEQUENCE [LARGE SCALE GENOMIC DNA]</scope>
</reference>
<feature type="transmembrane region" description="Helical" evidence="5">
    <location>
        <begin position="32"/>
        <end position="53"/>
    </location>
</feature>
<reference evidence="6" key="1">
    <citation type="submission" date="2014-01" db="EMBL/GenBank/DDBJ databases">
        <authorList>
            <person name="Aslett M."/>
        </authorList>
    </citation>
    <scope>NUCLEOTIDE SEQUENCE</scope>
</reference>
<evidence type="ECO:0000256" key="5">
    <source>
        <dbReference type="SAM" id="Phobius"/>
    </source>
</evidence>
<dbReference type="Pfam" id="PF00335">
    <property type="entry name" value="Tetraspanin"/>
    <property type="match status" value="1"/>
</dbReference>
<evidence type="ECO:0000256" key="3">
    <source>
        <dbReference type="ARBA" id="ARBA00022989"/>
    </source>
</evidence>
<name>A0A077Z295_TRITR</name>
<sequence length="238" mass="26656">MVNIASVGCGLWVIISKRPFSALFEPKLFVDVAFLLFFLSFIGAVVNAVGFYVTQRELRCFMYIFSVSCLVLSLMLLLAGLMGFIFQKQLKLNALDLQILTALRSLYGQPPDQAITVALDMLQEQFRCCGVDELPGGANFTIWRSSKWHMNQPANNRLLVPLSCCVRIGQKYVNSSACQQTDLKNPDPTYIYTQGCYRRFENHIMQVAFVEGILGMLASASLIKPALFCALLARLTQK</sequence>
<evidence type="ECO:0000313" key="7">
    <source>
        <dbReference type="Proteomes" id="UP000030665"/>
    </source>
</evidence>